<name>A0ABV0C1U4_9SPHI</name>
<feature type="chain" id="PRO_5045255947" evidence="7">
    <location>
        <begin position="23"/>
        <end position="129"/>
    </location>
</feature>
<proteinExistence type="inferred from homology"/>
<evidence type="ECO:0000256" key="5">
    <source>
        <dbReference type="ARBA" id="ARBA00022989"/>
    </source>
</evidence>
<protein>
    <submittedName>
        <fullName evidence="8">MmpS family transport accessory protein</fullName>
    </submittedName>
</protein>
<dbReference type="PROSITE" id="PS51257">
    <property type="entry name" value="PROKAR_LIPOPROTEIN"/>
    <property type="match status" value="1"/>
</dbReference>
<keyword evidence="9" id="KW-1185">Reference proteome</keyword>
<organism evidence="8 9">
    <name type="scientific">Sphingobacterium kitahiroshimense</name>
    <dbReference type="NCBI Taxonomy" id="470446"/>
    <lineage>
        <taxon>Bacteria</taxon>
        <taxon>Pseudomonadati</taxon>
        <taxon>Bacteroidota</taxon>
        <taxon>Sphingobacteriia</taxon>
        <taxon>Sphingobacteriales</taxon>
        <taxon>Sphingobacteriaceae</taxon>
        <taxon>Sphingobacterium</taxon>
    </lineage>
</organism>
<keyword evidence="5" id="KW-1133">Transmembrane helix</keyword>
<keyword evidence="4" id="KW-0812">Transmembrane</keyword>
<dbReference type="Pfam" id="PF05423">
    <property type="entry name" value="Mycobact_memb"/>
    <property type="match status" value="1"/>
</dbReference>
<evidence type="ECO:0000313" key="8">
    <source>
        <dbReference type="EMBL" id="MEN5380503.1"/>
    </source>
</evidence>
<keyword evidence="3" id="KW-1003">Cell membrane</keyword>
<keyword evidence="7" id="KW-0732">Signal</keyword>
<gene>
    <name evidence="8" type="ORF">ABE541_24800</name>
</gene>
<evidence type="ECO:0000256" key="3">
    <source>
        <dbReference type="ARBA" id="ARBA00022475"/>
    </source>
</evidence>
<comment type="subcellular location">
    <subcellularLocation>
        <location evidence="1">Cell membrane</location>
    </subcellularLocation>
</comment>
<evidence type="ECO:0000256" key="4">
    <source>
        <dbReference type="ARBA" id="ARBA00022692"/>
    </source>
</evidence>
<reference evidence="8 9" key="1">
    <citation type="submission" date="2024-04" db="EMBL/GenBank/DDBJ databases">
        <title>WGS of bacteria from Torrens River.</title>
        <authorList>
            <person name="Wyrsch E.R."/>
            <person name="Drigo B."/>
        </authorList>
    </citation>
    <scope>NUCLEOTIDE SEQUENCE [LARGE SCALE GENOMIC DNA]</scope>
    <source>
        <strain evidence="8 9">TWI391</strain>
    </source>
</reference>
<accession>A0ABV0C1U4</accession>
<evidence type="ECO:0000313" key="9">
    <source>
        <dbReference type="Proteomes" id="UP001409291"/>
    </source>
</evidence>
<comment type="caution">
    <text evidence="8">The sequence shown here is derived from an EMBL/GenBank/DDBJ whole genome shotgun (WGS) entry which is preliminary data.</text>
</comment>
<dbReference type="Gene3D" id="2.60.40.2880">
    <property type="entry name" value="MmpS1-5, C-terminal soluble domain"/>
    <property type="match status" value="1"/>
</dbReference>
<evidence type="ECO:0000256" key="2">
    <source>
        <dbReference type="ARBA" id="ARBA00007531"/>
    </source>
</evidence>
<evidence type="ECO:0000256" key="6">
    <source>
        <dbReference type="ARBA" id="ARBA00023136"/>
    </source>
</evidence>
<feature type="signal peptide" evidence="7">
    <location>
        <begin position="1"/>
        <end position="22"/>
    </location>
</feature>
<dbReference type="InterPro" id="IPR008693">
    <property type="entry name" value="MmpS"/>
</dbReference>
<keyword evidence="6" id="KW-0472">Membrane</keyword>
<dbReference type="RefSeq" id="WP_346583380.1">
    <property type="nucleotide sequence ID" value="NZ_JBDJLH010000010.1"/>
</dbReference>
<evidence type="ECO:0000256" key="7">
    <source>
        <dbReference type="SAM" id="SignalP"/>
    </source>
</evidence>
<comment type="similarity">
    <text evidence="2">Belongs to the MmpS family.</text>
</comment>
<dbReference type="EMBL" id="JBDJNQ010000018">
    <property type="protein sequence ID" value="MEN5380503.1"/>
    <property type="molecule type" value="Genomic_DNA"/>
</dbReference>
<sequence length="129" mass="13720">MKNLKNLFLLTLLISATTFSLTGCSDKDDPAPEGGKAKVQYKLVASEGVNISTIVYYSDNSVVTKTGDFGSTWTSEIVTNNEETTMISANAVGPSDQSTLKAQILIDGKVVKENPVSTGKILTTNVSLK</sequence>
<dbReference type="Proteomes" id="UP001409291">
    <property type="component" value="Unassembled WGS sequence"/>
</dbReference>
<dbReference type="InterPro" id="IPR038468">
    <property type="entry name" value="MmpS_C"/>
</dbReference>
<evidence type="ECO:0000256" key="1">
    <source>
        <dbReference type="ARBA" id="ARBA00004236"/>
    </source>
</evidence>